<protein>
    <submittedName>
        <fullName evidence="2">Uncharacterized protein</fullName>
    </submittedName>
</protein>
<gene>
    <name evidence="2" type="ORF">PBIL07802_LOCUS5339</name>
</gene>
<reference evidence="2" key="1">
    <citation type="submission" date="2021-01" db="EMBL/GenBank/DDBJ databases">
        <authorList>
            <person name="Corre E."/>
            <person name="Pelletier E."/>
            <person name="Niang G."/>
            <person name="Scheremetjew M."/>
            <person name="Finn R."/>
            <person name="Kale V."/>
            <person name="Holt S."/>
            <person name="Cochrane G."/>
            <person name="Meng A."/>
            <person name="Brown T."/>
            <person name="Cohen L."/>
        </authorList>
    </citation>
    <scope>NUCLEOTIDE SEQUENCE</scope>
    <source>
        <strain evidence="2">NIES-2562</strain>
    </source>
</reference>
<evidence type="ECO:0000256" key="1">
    <source>
        <dbReference type="SAM" id="Phobius"/>
    </source>
</evidence>
<accession>A0A7S3D1D4</accession>
<feature type="transmembrane region" description="Helical" evidence="1">
    <location>
        <begin position="12"/>
        <end position="28"/>
    </location>
</feature>
<sequence length="124" mass="13871">MESIKSTVKKRFYLSMLFLCPFYFYRCRQIFYLNNLVLNLRKSSHQAGVILRGLILFAAHILASVYLRVCHPAASIGVGKTSSTAFTTTSTSTTTNVACRRAALSVSHFAIVYNLNAFLFFSAL</sequence>
<keyword evidence="1" id="KW-0472">Membrane</keyword>
<keyword evidence="1" id="KW-0812">Transmembrane</keyword>
<keyword evidence="1" id="KW-1133">Transmembrane helix</keyword>
<dbReference type="AlphaFoldDB" id="A0A7S3D1D4"/>
<organism evidence="2">
    <name type="scientific">Palpitomonas bilix</name>
    <dbReference type="NCBI Taxonomy" id="652834"/>
    <lineage>
        <taxon>Eukaryota</taxon>
        <taxon>Eukaryota incertae sedis</taxon>
    </lineage>
</organism>
<proteinExistence type="predicted"/>
<evidence type="ECO:0000313" key="2">
    <source>
        <dbReference type="EMBL" id="CAE0243173.1"/>
    </source>
</evidence>
<feature type="transmembrane region" description="Helical" evidence="1">
    <location>
        <begin position="49"/>
        <end position="67"/>
    </location>
</feature>
<dbReference type="EMBL" id="HBIB01008618">
    <property type="protein sequence ID" value="CAE0243173.1"/>
    <property type="molecule type" value="Transcribed_RNA"/>
</dbReference>
<name>A0A7S3D1D4_9EUKA</name>